<comment type="caution">
    <text evidence="1">The sequence shown here is derived from an EMBL/GenBank/DDBJ whole genome shotgun (WGS) entry which is preliminary data.</text>
</comment>
<dbReference type="Proteomes" id="UP001168821">
    <property type="component" value="Unassembled WGS sequence"/>
</dbReference>
<reference evidence="1" key="1">
    <citation type="journal article" date="2023" name="G3 (Bethesda)">
        <title>Whole genome assemblies of Zophobas morio and Tenebrio molitor.</title>
        <authorList>
            <person name="Kaur S."/>
            <person name="Stinson S.A."/>
            <person name="diCenzo G.C."/>
        </authorList>
    </citation>
    <scope>NUCLEOTIDE SEQUENCE</scope>
    <source>
        <strain evidence="1">QUZm001</strain>
    </source>
</reference>
<dbReference type="EMBL" id="JALNTZ010000006">
    <property type="protein sequence ID" value="KAJ3648486.1"/>
    <property type="molecule type" value="Genomic_DNA"/>
</dbReference>
<protein>
    <submittedName>
        <fullName evidence="1">Uncharacterized protein</fullName>
    </submittedName>
</protein>
<evidence type="ECO:0000313" key="2">
    <source>
        <dbReference type="Proteomes" id="UP001168821"/>
    </source>
</evidence>
<keyword evidence="2" id="KW-1185">Reference proteome</keyword>
<proteinExistence type="predicted"/>
<name>A0AA38M9V7_9CUCU</name>
<sequence>MIPLAELPRLVRATLWIPGPPADAVVVLRHLEGQNQWPRFKNSFFSITRPNPRLPLQCLVLGWMRPNQAGRERAGSTICCPLSTRNLWERSVHSGKADPNGRSGDPRG</sequence>
<dbReference type="AlphaFoldDB" id="A0AA38M9V7"/>
<accession>A0AA38M9V7</accession>
<organism evidence="1 2">
    <name type="scientific">Zophobas morio</name>
    <dbReference type="NCBI Taxonomy" id="2755281"/>
    <lineage>
        <taxon>Eukaryota</taxon>
        <taxon>Metazoa</taxon>
        <taxon>Ecdysozoa</taxon>
        <taxon>Arthropoda</taxon>
        <taxon>Hexapoda</taxon>
        <taxon>Insecta</taxon>
        <taxon>Pterygota</taxon>
        <taxon>Neoptera</taxon>
        <taxon>Endopterygota</taxon>
        <taxon>Coleoptera</taxon>
        <taxon>Polyphaga</taxon>
        <taxon>Cucujiformia</taxon>
        <taxon>Tenebrionidae</taxon>
        <taxon>Zophobas</taxon>
    </lineage>
</organism>
<gene>
    <name evidence="1" type="ORF">Zmor_020285</name>
</gene>
<evidence type="ECO:0000313" key="1">
    <source>
        <dbReference type="EMBL" id="KAJ3648486.1"/>
    </source>
</evidence>